<evidence type="ECO:0000313" key="8">
    <source>
        <dbReference type="EMBL" id="PKK88820.1"/>
    </source>
</evidence>
<evidence type="ECO:0000256" key="1">
    <source>
        <dbReference type="ARBA" id="ARBA00001966"/>
    </source>
</evidence>
<reference evidence="8 9" key="1">
    <citation type="journal article" date="2017" name="ISME J.">
        <title>Potential for microbial H2 and metal transformations associated with novel bacteria and archaea in deep terrestrial subsurface sediments.</title>
        <authorList>
            <person name="Hernsdorf A.W."/>
            <person name="Amano Y."/>
            <person name="Miyakawa K."/>
            <person name="Ise K."/>
            <person name="Suzuki Y."/>
            <person name="Anantharaman K."/>
            <person name="Probst A."/>
            <person name="Burstein D."/>
            <person name="Thomas B.C."/>
            <person name="Banfield J.F."/>
        </authorList>
    </citation>
    <scope>NUCLEOTIDE SEQUENCE [LARGE SCALE GENOMIC DNA]</scope>
    <source>
        <strain evidence="8">HGW-Wallbacteria-1</strain>
    </source>
</reference>
<keyword evidence="4" id="KW-0479">Metal-binding</keyword>
<proteinExistence type="predicted"/>
<dbReference type="CDD" id="cd01335">
    <property type="entry name" value="Radical_SAM"/>
    <property type="match status" value="1"/>
</dbReference>
<keyword evidence="3" id="KW-0949">S-adenosyl-L-methionine</keyword>
<dbReference type="GO" id="GO:0003824">
    <property type="term" value="F:catalytic activity"/>
    <property type="evidence" value="ECO:0007669"/>
    <property type="project" value="InterPro"/>
</dbReference>
<protein>
    <recommendedName>
        <fullName evidence="7">Radical SAM core domain-containing protein</fullName>
    </recommendedName>
</protein>
<dbReference type="GO" id="GO:0046872">
    <property type="term" value="F:metal ion binding"/>
    <property type="evidence" value="ECO:0007669"/>
    <property type="project" value="UniProtKB-KW"/>
</dbReference>
<name>A0A2N1PKG2_9BACT</name>
<organism evidence="8 9">
    <name type="scientific">Candidatus Wallbacteria bacterium HGW-Wallbacteria-1</name>
    <dbReference type="NCBI Taxonomy" id="2013854"/>
    <lineage>
        <taxon>Bacteria</taxon>
        <taxon>Candidatus Walliibacteriota</taxon>
    </lineage>
</organism>
<keyword evidence="2" id="KW-0004">4Fe-4S</keyword>
<dbReference type="Proteomes" id="UP000233256">
    <property type="component" value="Unassembled WGS sequence"/>
</dbReference>
<accession>A0A2N1PKG2</accession>
<dbReference type="PANTHER" id="PTHR43787:SF3">
    <property type="entry name" value="ARYLSULFATASE REGULATORY PROTEIN"/>
    <property type="match status" value="1"/>
</dbReference>
<dbReference type="NCBIfam" id="TIGR04085">
    <property type="entry name" value="rSAM_more_4Fe4S"/>
    <property type="match status" value="1"/>
</dbReference>
<evidence type="ECO:0000256" key="5">
    <source>
        <dbReference type="ARBA" id="ARBA00023004"/>
    </source>
</evidence>
<dbReference type="Gene3D" id="3.20.20.70">
    <property type="entry name" value="Aldolase class I"/>
    <property type="match status" value="1"/>
</dbReference>
<dbReference type="Pfam" id="PF04055">
    <property type="entry name" value="Radical_SAM"/>
    <property type="match status" value="1"/>
</dbReference>
<dbReference type="SUPFAM" id="SSF102114">
    <property type="entry name" value="Radical SAM enzymes"/>
    <property type="match status" value="1"/>
</dbReference>
<dbReference type="AlphaFoldDB" id="A0A2N1PKG2"/>
<comment type="cofactor">
    <cofactor evidence="1">
        <name>[4Fe-4S] cluster</name>
        <dbReference type="ChEBI" id="CHEBI:49883"/>
    </cofactor>
</comment>
<keyword evidence="6" id="KW-0411">Iron-sulfur</keyword>
<evidence type="ECO:0000259" key="7">
    <source>
        <dbReference type="Pfam" id="PF04055"/>
    </source>
</evidence>
<comment type="caution">
    <text evidence="8">The sequence shown here is derived from an EMBL/GenBank/DDBJ whole genome shotgun (WGS) entry which is preliminary data.</text>
</comment>
<dbReference type="InterPro" id="IPR007197">
    <property type="entry name" value="rSAM"/>
</dbReference>
<dbReference type="InterPro" id="IPR058240">
    <property type="entry name" value="rSAM_sf"/>
</dbReference>
<gene>
    <name evidence="8" type="ORF">CVV64_17200</name>
</gene>
<evidence type="ECO:0000256" key="2">
    <source>
        <dbReference type="ARBA" id="ARBA00022485"/>
    </source>
</evidence>
<dbReference type="PANTHER" id="PTHR43787">
    <property type="entry name" value="FEMO COFACTOR BIOSYNTHESIS PROTEIN NIFB-RELATED"/>
    <property type="match status" value="1"/>
</dbReference>
<dbReference type="EMBL" id="PGXC01000034">
    <property type="protein sequence ID" value="PKK88820.1"/>
    <property type="molecule type" value="Genomic_DNA"/>
</dbReference>
<evidence type="ECO:0000256" key="6">
    <source>
        <dbReference type="ARBA" id="ARBA00023014"/>
    </source>
</evidence>
<dbReference type="SFLD" id="SFLDS00029">
    <property type="entry name" value="Radical_SAM"/>
    <property type="match status" value="1"/>
</dbReference>
<dbReference type="InterPro" id="IPR013785">
    <property type="entry name" value="Aldolase_TIM"/>
</dbReference>
<evidence type="ECO:0000256" key="4">
    <source>
        <dbReference type="ARBA" id="ARBA00022723"/>
    </source>
</evidence>
<keyword evidence="5" id="KW-0408">Iron</keyword>
<sequence>MIWSKYNFVFPSSQFGLMIYNSLTNSLMTMDPAFEPSIEDIMNDPDGFDFSLYPLALAEMLQNRVLVDPGDEESFMEIMRFEKRAACFDPTTLGLTVLVTEDCNFGCPYCYEQHKQSCDMSQKVQEQLLQFISFMGRFRQINVTWFGGEPLMRFDTILSLTERLMAMDCDFSAMMVTNGWLLDCHIADQLEQLCIKAIQVTIEGPPHVHNQKRFHLEHGDSFEKIQSNLDYLMFKSNWTGKLLIHFNIDSANAEHYETTRKYWVDRYPGRVVFGINFVDRDQRGSRDMGCCLDREQEIDFYINEYHTNGGEGLSYFPKRHSGMCSATMRNAFVIGAKGQVYKCWHDVGRKDREIGSLFELPQKWNWSLIAQYMTGVDILDDPECCDCFLQPVCDECPMIRYRKKYEGQNISVCARYSDRLAEFLEIHHARKLKQ</sequence>
<dbReference type="InterPro" id="IPR023885">
    <property type="entry name" value="4Fe4S-binding_SPASM_dom"/>
</dbReference>
<feature type="domain" description="Radical SAM core" evidence="7">
    <location>
        <begin position="98"/>
        <end position="232"/>
    </location>
</feature>
<dbReference type="UniPathway" id="UPA00782"/>
<evidence type="ECO:0000313" key="9">
    <source>
        <dbReference type="Proteomes" id="UP000233256"/>
    </source>
</evidence>
<dbReference type="SFLD" id="SFLDG01067">
    <property type="entry name" value="SPASM/twitch_domain_containing"/>
    <property type="match status" value="1"/>
</dbReference>
<evidence type="ECO:0000256" key="3">
    <source>
        <dbReference type="ARBA" id="ARBA00022691"/>
    </source>
</evidence>
<dbReference type="GO" id="GO:0051539">
    <property type="term" value="F:4 iron, 4 sulfur cluster binding"/>
    <property type="evidence" value="ECO:0007669"/>
    <property type="project" value="UniProtKB-KW"/>
</dbReference>